<dbReference type="InterPro" id="IPR009351">
    <property type="entry name" value="AlkZ-like"/>
</dbReference>
<dbReference type="RefSeq" id="WP_038352352.1">
    <property type="nucleotide sequence ID" value="NZ_CP019962.1"/>
</dbReference>
<evidence type="ECO:0000313" key="2">
    <source>
        <dbReference type="Proteomes" id="UP000192391"/>
    </source>
</evidence>
<proteinExistence type="predicted"/>
<protein>
    <recommendedName>
        <fullName evidence="3">Winged helix DNA-binding domain-containing protein</fullName>
    </recommendedName>
</protein>
<sequence length="395" mass="44373">MNIETEQIRRHRLRAHHLDKKQPMTGLTAAAGACGFQNSPPGAWETALFNRLEGCTLQTAQNALYLEKSLIQAWSFRGAPVVFPAEQSAVFLTALRAQEGESPWIYTRGITAALDFLQMSFEDLLERTEKAAGHLDDCVIKSKDVLDRTLAEIIEKELPEEKRKLWRAPSMYGSPDRQTVGGAAVSFLLRPCSFASLVVFGKRQGNSPNFTSFKRWTGGLPEKTPDAEKALVRKFLHCYGPSTKEGLMAWLGCSPRQAKRLWHTISDEMEPVMVEKKTASMLTMDMESLLSSEKSDDRLILLGPHDPYLDIKDRAVLLEDRALQKLVWKTVGNPGVVLKNGRAAGIWKAKTQKDNVEISIRLFEAFQAAEKKAIERLAGEYADFRGLELKNFYIE</sequence>
<reference evidence="2" key="1">
    <citation type="journal article" date="2017" name="Sci. Rep.">
        <title>Determination of the Genome and Primary Transcriptome of Syngas Fermenting Eubacterium limosum ATCC 8486.</title>
        <authorList>
            <person name="Song Y."/>
            <person name="Shin J."/>
            <person name="Jeong Y."/>
            <person name="Jin S."/>
            <person name="Lee J.K."/>
            <person name="Kim D.R."/>
            <person name="Kim S.C."/>
            <person name="Cho S."/>
            <person name="Cho B.K."/>
        </authorList>
    </citation>
    <scope>NUCLEOTIDE SEQUENCE [LARGE SCALE GENOMIC DNA]</scope>
    <source>
        <strain evidence="2">ATCC 8486</strain>
    </source>
</reference>
<organism evidence="1 2">
    <name type="scientific">Eubacterium limosum</name>
    <dbReference type="NCBI Taxonomy" id="1736"/>
    <lineage>
        <taxon>Bacteria</taxon>
        <taxon>Bacillati</taxon>
        <taxon>Bacillota</taxon>
        <taxon>Clostridia</taxon>
        <taxon>Eubacteriales</taxon>
        <taxon>Eubacteriaceae</taxon>
        <taxon>Eubacterium</taxon>
    </lineage>
</organism>
<accession>A0AAC9W4E2</accession>
<dbReference type="EMBL" id="CP019962">
    <property type="protein sequence ID" value="ARD67062.1"/>
    <property type="molecule type" value="Genomic_DNA"/>
</dbReference>
<dbReference type="AlphaFoldDB" id="A0AAC9W4E2"/>
<gene>
    <name evidence="1" type="ORF">B2M23_16650</name>
</gene>
<dbReference type="KEGG" id="elim:B2M23_16650"/>
<name>A0AAC9W4E2_EUBLI</name>
<dbReference type="PANTHER" id="PTHR38479:SF2">
    <property type="entry name" value="WINGED HELIX DNA-BINDING DOMAIN-CONTAINING PROTEIN"/>
    <property type="match status" value="1"/>
</dbReference>
<dbReference type="Pfam" id="PF06224">
    <property type="entry name" value="AlkZ-like"/>
    <property type="match status" value="1"/>
</dbReference>
<evidence type="ECO:0000313" key="1">
    <source>
        <dbReference type="EMBL" id="ARD67062.1"/>
    </source>
</evidence>
<dbReference type="Proteomes" id="UP000192391">
    <property type="component" value="Chromosome"/>
</dbReference>
<evidence type="ECO:0008006" key="3">
    <source>
        <dbReference type="Google" id="ProtNLM"/>
    </source>
</evidence>
<dbReference type="PANTHER" id="PTHR38479">
    <property type="entry name" value="LMO0824 PROTEIN"/>
    <property type="match status" value="1"/>
</dbReference>